<proteinExistence type="predicted"/>
<feature type="domain" description="AD" evidence="1">
    <location>
        <begin position="84"/>
        <end position="179"/>
    </location>
</feature>
<dbReference type="Pfam" id="PF09793">
    <property type="entry name" value="AD"/>
    <property type="match status" value="1"/>
</dbReference>
<dbReference type="AlphaFoldDB" id="A0A1D1ZVD4"/>
<dbReference type="PANTHER" id="PTHR13542">
    <property type="entry name" value="LSM12 HOMOLOG"/>
    <property type="match status" value="1"/>
</dbReference>
<name>A0A1D1ZVD4_AUXPR</name>
<evidence type="ECO:0000259" key="1">
    <source>
        <dbReference type="PROSITE" id="PS52001"/>
    </source>
</evidence>
<dbReference type="EMBL" id="GDKF01007785">
    <property type="protein sequence ID" value="JAT70837.1"/>
    <property type="molecule type" value="Transcribed_RNA"/>
</dbReference>
<organism evidence="2">
    <name type="scientific">Auxenochlorella protothecoides</name>
    <name type="common">Green microalga</name>
    <name type="synonym">Chlorella protothecoides</name>
    <dbReference type="NCBI Taxonomy" id="3075"/>
    <lineage>
        <taxon>Eukaryota</taxon>
        <taxon>Viridiplantae</taxon>
        <taxon>Chlorophyta</taxon>
        <taxon>core chlorophytes</taxon>
        <taxon>Trebouxiophyceae</taxon>
        <taxon>Chlorellales</taxon>
        <taxon>Chlorellaceae</taxon>
        <taxon>Auxenochlorella</taxon>
    </lineage>
</organism>
<dbReference type="InterPro" id="IPR039683">
    <property type="entry name" value="Lsm12-like"/>
</dbReference>
<gene>
    <name evidence="2" type="ORF">g.13175</name>
</gene>
<evidence type="ECO:0000313" key="2">
    <source>
        <dbReference type="EMBL" id="JAT70837.1"/>
    </source>
</evidence>
<dbReference type="InterPro" id="IPR019181">
    <property type="entry name" value="LSM12_ABD"/>
</dbReference>
<reference evidence="2" key="1">
    <citation type="submission" date="2015-08" db="EMBL/GenBank/DDBJ databases">
        <authorList>
            <person name="Babu N.S."/>
            <person name="Beckwith C.J."/>
            <person name="Beseler K.G."/>
            <person name="Brison A."/>
            <person name="Carone J.V."/>
            <person name="Caskin T.P."/>
            <person name="Diamond M."/>
            <person name="Durham M.E."/>
            <person name="Foxe J.M."/>
            <person name="Go M."/>
            <person name="Henderson B.A."/>
            <person name="Jones I.B."/>
            <person name="McGettigan J.A."/>
            <person name="Micheletti S.J."/>
            <person name="Nasrallah M.E."/>
            <person name="Ortiz D."/>
            <person name="Piller C.R."/>
            <person name="Privatt S.R."/>
            <person name="Schneider S.L."/>
            <person name="Sharp S."/>
            <person name="Smith T.C."/>
            <person name="Stanton J.D."/>
            <person name="Ullery H.E."/>
            <person name="Wilson R.J."/>
            <person name="Serrano M.G."/>
            <person name="Buck G."/>
            <person name="Lee V."/>
            <person name="Wang Y."/>
            <person name="Carvalho R."/>
            <person name="Voegtly L."/>
            <person name="Shi R."/>
            <person name="Duckworth R."/>
            <person name="Johnson A."/>
            <person name="Loviza R."/>
            <person name="Walstead R."/>
            <person name="Shah Z."/>
            <person name="Kiflezghi M."/>
            <person name="Wade K."/>
            <person name="Ball S.L."/>
            <person name="Bradley K.W."/>
            <person name="Asai D.J."/>
            <person name="Bowman C.A."/>
            <person name="Russell D.A."/>
            <person name="Pope W.H."/>
            <person name="Jacobs-Sera D."/>
            <person name="Hendrix R.W."/>
            <person name="Hatfull G.F."/>
        </authorList>
    </citation>
    <scope>NUCLEOTIDE SEQUENCE</scope>
</reference>
<dbReference type="SMART" id="SM00995">
    <property type="entry name" value="AD"/>
    <property type="match status" value="1"/>
</dbReference>
<sequence length="179" mass="19627">MTEGVETPAEFAVGCSVRLRVEGNQELSGEIFAVDPTYKVVVLKTLGADADLPDIAILNMDSVTEIVEATPRKTAPSEDSDQLPEVDPKRGIQREARAVRLAQQDAQRIGVGVSRRGQAVYDAISKTLPCHWDSKTIVVLDEVAISEPYEVSSCRNLHDSDSPLLERVRLVMNSELVVR</sequence>
<accession>A0A1D1ZVD4</accession>
<dbReference type="PROSITE" id="PS52001">
    <property type="entry name" value="AD"/>
    <property type="match status" value="1"/>
</dbReference>
<protein>
    <recommendedName>
        <fullName evidence="1">AD domain-containing protein</fullName>
    </recommendedName>
</protein>
<dbReference type="InterPro" id="IPR047574">
    <property type="entry name" value="AD"/>
</dbReference>